<keyword evidence="5" id="KW-0256">Endoplasmic reticulum</keyword>
<organism evidence="9 10">
    <name type="scientific">Popillia japonica</name>
    <name type="common">Japanese beetle</name>
    <dbReference type="NCBI Taxonomy" id="7064"/>
    <lineage>
        <taxon>Eukaryota</taxon>
        <taxon>Metazoa</taxon>
        <taxon>Ecdysozoa</taxon>
        <taxon>Arthropoda</taxon>
        <taxon>Hexapoda</taxon>
        <taxon>Insecta</taxon>
        <taxon>Pterygota</taxon>
        <taxon>Neoptera</taxon>
        <taxon>Endopterygota</taxon>
        <taxon>Coleoptera</taxon>
        <taxon>Polyphaga</taxon>
        <taxon>Scarabaeiformia</taxon>
        <taxon>Scarabaeidae</taxon>
        <taxon>Rutelinae</taxon>
        <taxon>Popillia</taxon>
    </lineage>
</organism>
<dbReference type="EMBL" id="JASPKY010000303">
    <property type="protein sequence ID" value="KAK9709762.1"/>
    <property type="molecule type" value="Genomic_DNA"/>
</dbReference>
<evidence type="ECO:0000256" key="2">
    <source>
        <dbReference type="ARBA" id="ARBA00005189"/>
    </source>
</evidence>
<keyword evidence="6" id="KW-0012">Acyltransferase</keyword>
<evidence type="ECO:0000256" key="1">
    <source>
        <dbReference type="ARBA" id="ARBA00004477"/>
    </source>
</evidence>
<dbReference type="Proteomes" id="UP001458880">
    <property type="component" value="Unassembled WGS sequence"/>
</dbReference>
<evidence type="ECO:0000256" key="4">
    <source>
        <dbReference type="ARBA" id="ARBA00022679"/>
    </source>
</evidence>
<feature type="transmembrane region" description="Helical" evidence="8">
    <location>
        <begin position="58"/>
        <end position="78"/>
    </location>
</feature>
<feature type="compositionally biased region" description="Basic and acidic residues" evidence="7">
    <location>
        <begin position="16"/>
        <end position="32"/>
    </location>
</feature>
<dbReference type="PANTHER" id="PTHR10408:SF7">
    <property type="entry name" value="DIACYLGLYCEROL O-ACYLTRANSFERASE 1"/>
    <property type="match status" value="1"/>
</dbReference>
<protein>
    <recommendedName>
        <fullName evidence="3">diacylglycerol O-acyltransferase</fullName>
        <ecNumber evidence="3">2.3.1.20</ecNumber>
    </recommendedName>
</protein>
<feature type="region of interest" description="Disordered" evidence="7">
    <location>
        <begin position="1"/>
        <end position="41"/>
    </location>
</feature>
<keyword evidence="4" id="KW-0808">Transferase</keyword>
<evidence type="ECO:0000256" key="6">
    <source>
        <dbReference type="ARBA" id="ARBA00023315"/>
    </source>
</evidence>
<evidence type="ECO:0000256" key="3">
    <source>
        <dbReference type="ARBA" id="ARBA00013244"/>
    </source>
</evidence>
<evidence type="ECO:0000256" key="8">
    <source>
        <dbReference type="SAM" id="Phobius"/>
    </source>
</evidence>
<name>A0AAW1JWU9_POPJA</name>
<keyword evidence="8" id="KW-0472">Membrane</keyword>
<dbReference type="InterPro" id="IPR014371">
    <property type="entry name" value="Oat_ACAT_DAG_ARE"/>
</dbReference>
<dbReference type="GO" id="GO:0004144">
    <property type="term" value="F:diacylglycerol O-acyltransferase activity"/>
    <property type="evidence" value="ECO:0007669"/>
    <property type="project" value="UniProtKB-EC"/>
</dbReference>
<evidence type="ECO:0000256" key="5">
    <source>
        <dbReference type="ARBA" id="ARBA00022824"/>
    </source>
</evidence>
<evidence type="ECO:0000313" key="10">
    <source>
        <dbReference type="Proteomes" id="UP001458880"/>
    </source>
</evidence>
<feature type="transmembrane region" description="Helical" evidence="8">
    <location>
        <begin position="139"/>
        <end position="160"/>
    </location>
</feature>
<evidence type="ECO:0000256" key="7">
    <source>
        <dbReference type="SAM" id="MobiDB-lite"/>
    </source>
</evidence>
<comment type="subcellular location">
    <subcellularLocation>
        <location evidence="1">Endoplasmic reticulum membrane</location>
        <topology evidence="1">Multi-pass membrane protein</topology>
    </subcellularLocation>
</comment>
<comment type="caution">
    <text evidence="9">The sequence shown here is derived from an EMBL/GenBank/DDBJ whole genome shotgun (WGS) entry which is preliminary data.</text>
</comment>
<dbReference type="EC" id="2.3.1.20" evidence="3"/>
<feature type="transmembrane region" description="Helical" evidence="8">
    <location>
        <begin position="167"/>
        <end position="188"/>
    </location>
</feature>
<keyword evidence="8" id="KW-1133">Transmembrane helix</keyword>
<evidence type="ECO:0000313" key="9">
    <source>
        <dbReference type="EMBL" id="KAK9709762.1"/>
    </source>
</evidence>
<proteinExistence type="predicted"/>
<feature type="transmembrane region" description="Helical" evidence="8">
    <location>
        <begin position="110"/>
        <end position="127"/>
    </location>
</feature>
<dbReference type="GO" id="GO:0005789">
    <property type="term" value="C:endoplasmic reticulum membrane"/>
    <property type="evidence" value="ECO:0007669"/>
    <property type="project" value="UniProtKB-SubCell"/>
</dbReference>
<accession>A0AAW1JWU9</accession>
<keyword evidence="10" id="KW-1185">Reference proteome</keyword>
<dbReference type="GO" id="GO:0019432">
    <property type="term" value="P:triglyceride biosynthetic process"/>
    <property type="evidence" value="ECO:0007669"/>
    <property type="project" value="TreeGrafter"/>
</dbReference>
<reference evidence="9 10" key="1">
    <citation type="journal article" date="2024" name="BMC Genomics">
        <title>De novo assembly and annotation of Popillia japonica's genome with initial clues to its potential as an invasive pest.</title>
        <authorList>
            <person name="Cucini C."/>
            <person name="Boschi S."/>
            <person name="Funari R."/>
            <person name="Cardaioli E."/>
            <person name="Iannotti N."/>
            <person name="Marturano G."/>
            <person name="Paoli F."/>
            <person name="Bruttini M."/>
            <person name="Carapelli A."/>
            <person name="Frati F."/>
            <person name="Nardi F."/>
        </authorList>
    </citation>
    <scope>NUCLEOTIDE SEQUENCE [LARGE SCALE GENOMIC DNA]</scope>
    <source>
        <strain evidence="9">DMR45628</strain>
    </source>
</reference>
<comment type="pathway">
    <text evidence="2">Lipid metabolism.</text>
</comment>
<dbReference type="PANTHER" id="PTHR10408">
    <property type="entry name" value="STEROL O-ACYLTRANSFERASE"/>
    <property type="match status" value="1"/>
</dbReference>
<sequence length="248" mass="28546">MSGEQQQQDGLRLRRAQSETRAEEIHAEERKVRQSQPDKPCHHPRDSLFSWNSGFDNFTGFINWAFLLLSIGGFRLLLENFIKYGIRVDPIQWFYVLGGSECSTKDHPSLVLLLYSFVPLLICLIIEKGLASEILPTNLGVIAHVSNLFVLVLIPIVSIYSREGFSLIGASSVSFIYSILFLKLWSYVQVNMWCRTKQRQSKKKNMKRQSHSYSNLQKYNNEKNGHVQDEVADYPIIPMSIWCNILTT</sequence>
<gene>
    <name evidence="9" type="ORF">QE152_g26440</name>
</gene>
<dbReference type="AlphaFoldDB" id="A0AAW1JWU9"/>
<keyword evidence="8" id="KW-0812">Transmembrane</keyword>